<evidence type="ECO:0000256" key="3">
    <source>
        <dbReference type="PROSITE-ProRule" id="PRU00023"/>
    </source>
</evidence>
<dbReference type="PANTHER" id="PTHR24193:SF121">
    <property type="entry name" value="ADA2A-CONTAINING COMPLEX COMPONENT 3, ISOFORM D"/>
    <property type="match status" value="1"/>
</dbReference>
<keyword evidence="2 3" id="KW-0040">ANK repeat</keyword>
<reference evidence="5" key="1">
    <citation type="submission" date="2021-01" db="EMBL/GenBank/DDBJ databases">
        <title>Modified the classification status of verrucomicrobia.</title>
        <authorList>
            <person name="Feng X."/>
        </authorList>
    </citation>
    <scope>NUCLEOTIDE SEQUENCE</scope>
    <source>
        <strain evidence="5">KCTC 13126</strain>
    </source>
</reference>
<evidence type="ECO:0000256" key="1">
    <source>
        <dbReference type="ARBA" id="ARBA00022737"/>
    </source>
</evidence>
<dbReference type="GO" id="GO:0045944">
    <property type="term" value="P:positive regulation of transcription by RNA polymerase II"/>
    <property type="evidence" value="ECO:0007669"/>
    <property type="project" value="TreeGrafter"/>
</dbReference>
<dbReference type="AlphaFoldDB" id="A0A934VUG8"/>
<evidence type="ECO:0000313" key="6">
    <source>
        <dbReference type="Proteomes" id="UP000617628"/>
    </source>
</evidence>
<dbReference type="SUPFAM" id="SSF48403">
    <property type="entry name" value="Ankyrin repeat"/>
    <property type="match status" value="1"/>
</dbReference>
<dbReference type="InterPro" id="IPR002110">
    <property type="entry name" value="Ankyrin_rpt"/>
</dbReference>
<organism evidence="5 6">
    <name type="scientific">Pelagicoccus mobilis</name>
    <dbReference type="NCBI Taxonomy" id="415221"/>
    <lineage>
        <taxon>Bacteria</taxon>
        <taxon>Pseudomonadati</taxon>
        <taxon>Verrucomicrobiota</taxon>
        <taxon>Opitutia</taxon>
        <taxon>Puniceicoccales</taxon>
        <taxon>Pelagicoccaceae</taxon>
        <taxon>Pelagicoccus</taxon>
    </lineage>
</organism>
<dbReference type="GO" id="GO:0000976">
    <property type="term" value="F:transcription cis-regulatory region binding"/>
    <property type="evidence" value="ECO:0007669"/>
    <property type="project" value="TreeGrafter"/>
</dbReference>
<dbReference type="PANTHER" id="PTHR24193">
    <property type="entry name" value="ANKYRIN REPEAT PROTEIN"/>
    <property type="match status" value="1"/>
</dbReference>
<evidence type="ECO:0000256" key="2">
    <source>
        <dbReference type="ARBA" id="ARBA00023043"/>
    </source>
</evidence>
<keyword evidence="1" id="KW-0677">Repeat</keyword>
<feature type="repeat" description="ANK" evidence="3">
    <location>
        <begin position="82"/>
        <end position="114"/>
    </location>
</feature>
<dbReference type="SMART" id="SM00248">
    <property type="entry name" value="ANK"/>
    <property type="match status" value="3"/>
</dbReference>
<feature type="signal peptide" evidence="4">
    <location>
        <begin position="1"/>
        <end position="26"/>
    </location>
</feature>
<dbReference type="RefSeq" id="WP_200359578.1">
    <property type="nucleotide sequence ID" value="NZ_JAENIL010000095.1"/>
</dbReference>
<dbReference type="EMBL" id="JAENIL010000095">
    <property type="protein sequence ID" value="MBK1880519.1"/>
    <property type="molecule type" value="Genomic_DNA"/>
</dbReference>
<sequence>MPISRRRLFSCAAAACGIAVSPKLFAADEVAAPKDNPKRPRQSLSLVKRFVEAGHRNLDTVKEMLEKDPQLLNASWDWGKGDWETALEGASHMGRQDIVDYLIGRGARANSLSYAMLGKAEVVIAQIDANPATARLRGPHGIGLLFHAAIGGSIPLAEKIADHLGAEREGQCDAALHGAVRFGNAKMLEWLIGNGAQNLDTPNVFDRTPLDEAERRGIPEMVALLERNGATRSK</sequence>
<proteinExistence type="predicted"/>
<name>A0A934VUG8_9BACT</name>
<dbReference type="InterPro" id="IPR036770">
    <property type="entry name" value="Ankyrin_rpt-contain_sf"/>
</dbReference>
<dbReference type="Gene3D" id="1.25.40.20">
    <property type="entry name" value="Ankyrin repeat-containing domain"/>
    <property type="match status" value="1"/>
</dbReference>
<feature type="chain" id="PRO_5036865910" evidence="4">
    <location>
        <begin position="27"/>
        <end position="234"/>
    </location>
</feature>
<gene>
    <name evidence="5" type="ORF">JIN87_26775</name>
</gene>
<keyword evidence="4" id="KW-0732">Signal</keyword>
<evidence type="ECO:0000313" key="5">
    <source>
        <dbReference type="EMBL" id="MBK1880519.1"/>
    </source>
</evidence>
<protein>
    <submittedName>
        <fullName evidence="5">Ankyrin repeat domain-containing protein</fullName>
    </submittedName>
</protein>
<accession>A0A934VUG8</accession>
<evidence type="ECO:0000256" key="4">
    <source>
        <dbReference type="SAM" id="SignalP"/>
    </source>
</evidence>
<dbReference type="InterPro" id="IPR050663">
    <property type="entry name" value="Ankyrin-SOCS_Box"/>
</dbReference>
<dbReference type="PROSITE" id="PS50088">
    <property type="entry name" value="ANK_REPEAT"/>
    <property type="match status" value="1"/>
</dbReference>
<comment type="caution">
    <text evidence="5">The sequence shown here is derived from an EMBL/GenBank/DDBJ whole genome shotgun (WGS) entry which is preliminary data.</text>
</comment>
<dbReference type="Proteomes" id="UP000617628">
    <property type="component" value="Unassembled WGS sequence"/>
</dbReference>
<keyword evidence="6" id="KW-1185">Reference proteome</keyword>